<evidence type="ECO:0000256" key="10">
    <source>
        <dbReference type="ARBA" id="ARBA00022801"/>
    </source>
</evidence>
<feature type="binding site" evidence="19">
    <location>
        <begin position="147"/>
        <end position="151"/>
    </location>
    <ligand>
        <name>D-ribulose 5-phosphate</name>
        <dbReference type="ChEBI" id="CHEBI:58121"/>
    </ligand>
</feature>
<feature type="binding site" evidence="19">
    <location>
        <position position="266"/>
    </location>
    <ligand>
        <name>Zn(2+)</name>
        <dbReference type="ChEBI" id="CHEBI:29105"/>
        <note>catalytic</note>
    </ligand>
</feature>
<feature type="binding site" evidence="19">
    <location>
        <position position="277"/>
    </location>
    <ligand>
        <name>Zn(2+)</name>
        <dbReference type="ChEBI" id="CHEBI:29105"/>
        <note>catalytic</note>
    </ligand>
</feature>
<evidence type="ECO:0000256" key="1">
    <source>
        <dbReference type="ARBA" id="ARBA00000141"/>
    </source>
</evidence>
<dbReference type="GO" id="GO:0008686">
    <property type="term" value="F:3,4-dihydroxy-2-butanone-4-phosphate synthase activity"/>
    <property type="evidence" value="ECO:0007669"/>
    <property type="project" value="UniProtKB-UniRule"/>
</dbReference>
<feature type="binding site" evidence="19">
    <location>
        <position position="33"/>
    </location>
    <ligand>
        <name>Mg(2+)</name>
        <dbReference type="ChEBI" id="CHEBI:18420"/>
        <label>2</label>
    </ligand>
</feature>
<reference evidence="21 22" key="1">
    <citation type="submission" date="2019-11" db="EMBL/GenBank/DDBJ databases">
        <title>Isolation of a new High Light Tolerant Cyanobacteria.</title>
        <authorList>
            <person name="Dobson Z."/>
            <person name="Vaughn N."/>
            <person name="Vaughn M."/>
            <person name="Fromme P."/>
            <person name="Mazor Y."/>
        </authorList>
    </citation>
    <scope>NUCLEOTIDE SEQUENCE [LARGE SCALE GENOMIC DNA]</scope>
    <source>
        <strain evidence="21 22">0216</strain>
    </source>
</reference>
<dbReference type="GO" id="GO:0008270">
    <property type="term" value="F:zinc ion binding"/>
    <property type="evidence" value="ECO:0007669"/>
    <property type="project" value="UniProtKB-UniRule"/>
</dbReference>
<feature type="binding site" evidence="19">
    <location>
        <begin position="304"/>
        <end position="306"/>
    </location>
    <ligand>
        <name>GTP</name>
        <dbReference type="ChEBI" id="CHEBI:37565"/>
    </ligand>
</feature>
<dbReference type="PANTHER" id="PTHR21327">
    <property type="entry name" value="GTP CYCLOHYDROLASE II-RELATED"/>
    <property type="match status" value="1"/>
</dbReference>
<dbReference type="Pfam" id="PF00926">
    <property type="entry name" value="DHBP_synthase"/>
    <property type="match status" value="1"/>
</dbReference>
<dbReference type="InterPro" id="IPR017945">
    <property type="entry name" value="DHBP_synth_RibB-like_a/b_dom"/>
</dbReference>
<keyword evidence="8 19" id="KW-0479">Metal-binding</keyword>
<evidence type="ECO:0000256" key="17">
    <source>
        <dbReference type="ARBA" id="ARBA00043932"/>
    </source>
</evidence>
<keyword evidence="12 19" id="KW-0460">Magnesium</keyword>
<evidence type="ECO:0000256" key="3">
    <source>
        <dbReference type="ARBA" id="ARBA00002284"/>
    </source>
</evidence>
<feature type="binding site" evidence="19">
    <location>
        <position position="150"/>
    </location>
    <ligand>
        <name>Mg(2+)</name>
        <dbReference type="ChEBI" id="CHEBI:18420"/>
        <label>2</label>
    </ligand>
</feature>
<feature type="binding site" evidence="19">
    <location>
        <position position="366"/>
    </location>
    <ligand>
        <name>GTP</name>
        <dbReference type="ChEBI" id="CHEBI:37565"/>
    </ligand>
</feature>
<gene>
    <name evidence="21" type="primary">ribA</name>
    <name evidence="19" type="synonym">ribBA</name>
    <name evidence="21" type="ORF">GGC33_03905</name>
</gene>
<dbReference type="Pfam" id="PF00925">
    <property type="entry name" value="GTP_cyclohydro2"/>
    <property type="match status" value="1"/>
</dbReference>
<accession>A0A844GN90</accession>
<dbReference type="InterPro" id="IPR016299">
    <property type="entry name" value="Riboflavin_synth_RibBA"/>
</dbReference>
<feature type="region of interest" description="DHBP synthase" evidence="19">
    <location>
        <begin position="1"/>
        <end position="208"/>
    </location>
</feature>
<sequence length="555" mass="62259">MKSENIQFDSIESALADIKAGKAIVVVDDENRENEGDVICAAQFATPDMINFMAVEARGLICLAMTGERLDELDLPLMVTKNTDSNQTAFTVSIDGAKHLGVTTGISADDRAKTIQIAINPQTQPEDLARPGHIFPLRAKKGGVLKRAGHTEAAVDLSRLAGLYPAGVICEIQNPDGSMARLPQLYEYAQTHQLKLISIADLISYRLKYDRFVYRETICKFPSQFGDFQIYAYHNALNNTEHLAIVKGDINEFSQQPVMVRMHSECLTGDALGSLRCDCRMQLQAALKMVENAGLGVVVYLRQEGRGIGLVNKLKAYTLQDKGFDTVEANEKLGFPADLRDYGMGAQILNDLGIKQIRLITNNPRKIAGLKGYGIEIVERLPLFIEANDYNSNYLATKAEKLGHLLLQTYLCTVAVTWKNPLNSATKRYEKLENIRYLVRSNNLLLQEEMRPVSIALFSQPSMIFHLGFDRPKMVESNWYKNKNHPYLNGILEIIDKILTWENIDSVQFLLADGDDPMLGLQVRLQRENISNYSSIQELTPKLETQTIYVYKQDA</sequence>
<feature type="binding site" evidence="19">
    <location>
        <begin position="261"/>
        <end position="265"/>
    </location>
    <ligand>
        <name>GTP</name>
        <dbReference type="ChEBI" id="CHEBI:37565"/>
    </ligand>
</feature>
<proteinExistence type="inferred from homology"/>
<feature type="region of interest" description="GTP cyclohydrolase II" evidence="19">
    <location>
        <begin position="209"/>
        <end position="555"/>
    </location>
</feature>
<dbReference type="HAMAP" id="MF_00179">
    <property type="entry name" value="RibA"/>
    <property type="match status" value="1"/>
</dbReference>
<dbReference type="NCBIfam" id="NF001591">
    <property type="entry name" value="PRK00393.1"/>
    <property type="match status" value="1"/>
</dbReference>
<comment type="function">
    <text evidence="3 19">Catalyzes the conversion of D-ribulose 5-phosphate to formate and 3,4-dihydroxy-2-butanone 4-phosphate.</text>
</comment>
<evidence type="ECO:0000256" key="4">
    <source>
        <dbReference type="ARBA" id="ARBA00004853"/>
    </source>
</evidence>
<dbReference type="SUPFAM" id="SSF142695">
    <property type="entry name" value="RibA-like"/>
    <property type="match status" value="1"/>
</dbReference>
<evidence type="ECO:0000256" key="8">
    <source>
        <dbReference type="ARBA" id="ARBA00022723"/>
    </source>
</evidence>
<evidence type="ECO:0000256" key="6">
    <source>
        <dbReference type="ARBA" id="ARBA00005520"/>
    </source>
</evidence>
<feature type="site" description="Essential for DHBP synthase activity" evidence="19">
    <location>
        <position position="133"/>
    </location>
</feature>
<dbReference type="EMBL" id="WMIA01000003">
    <property type="protein sequence ID" value="MTF38064.1"/>
    <property type="molecule type" value="Genomic_DNA"/>
</dbReference>
<keyword evidence="9 19" id="KW-0547">Nucleotide-binding</keyword>
<dbReference type="EC" id="3.5.4.25" evidence="19"/>
<dbReference type="InterPro" id="IPR000926">
    <property type="entry name" value="RibA"/>
</dbReference>
<feature type="active site" description="Proton acceptor; for GTP cyclohydrolase activity" evidence="19">
    <location>
        <position position="338"/>
    </location>
</feature>
<keyword evidence="10 19" id="KW-0378">Hydrolase</keyword>
<feature type="active site" description="Nucleophile; for GTP cyclohydrolase activity" evidence="19">
    <location>
        <position position="340"/>
    </location>
</feature>
<evidence type="ECO:0000256" key="11">
    <source>
        <dbReference type="ARBA" id="ARBA00022833"/>
    </source>
</evidence>
<keyword evidence="14 19" id="KW-0464">Manganese</keyword>
<dbReference type="GO" id="GO:0030145">
    <property type="term" value="F:manganese ion binding"/>
    <property type="evidence" value="ECO:0007669"/>
    <property type="project" value="UniProtKB-UniRule"/>
</dbReference>
<comment type="pathway">
    <text evidence="5 19">Cofactor biosynthesis; riboflavin biosynthesis; 2-hydroxy-3-oxobutyl phosphate from D-ribulose 5-phosphate: step 1/1.</text>
</comment>
<dbReference type="Gene3D" id="3.90.870.10">
    <property type="entry name" value="DHBP synthase"/>
    <property type="match status" value="1"/>
</dbReference>
<comment type="cofactor">
    <cofactor evidence="2">
        <name>Mn(2+)</name>
        <dbReference type="ChEBI" id="CHEBI:29035"/>
    </cofactor>
</comment>
<dbReference type="FunFam" id="3.90.870.10:FF:000001">
    <property type="entry name" value="Riboflavin biosynthesis protein RibBA"/>
    <property type="match status" value="1"/>
</dbReference>
<dbReference type="RefSeq" id="WP_320001629.1">
    <property type="nucleotide sequence ID" value="NZ_WMIA01000003.1"/>
</dbReference>
<dbReference type="HAMAP" id="MF_00180">
    <property type="entry name" value="RibB"/>
    <property type="match status" value="1"/>
</dbReference>
<comment type="pathway">
    <text evidence="4 19">Cofactor biosynthesis; riboflavin biosynthesis; 5-amino-6-(D-ribitylamino)uracil from GTP: step 1/4.</text>
</comment>
<name>A0A844GN90_9CHRO</name>
<feature type="binding site" evidence="19">
    <location>
        <position position="279"/>
    </location>
    <ligand>
        <name>Zn(2+)</name>
        <dbReference type="ChEBI" id="CHEBI:29105"/>
        <note>catalytic</note>
    </ligand>
</feature>
<feature type="binding site" evidence="19">
    <location>
        <position position="361"/>
    </location>
    <ligand>
        <name>GTP</name>
        <dbReference type="ChEBI" id="CHEBI:37565"/>
    </ligand>
</feature>
<evidence type="ECO:0000256" key="2">
    <source>
        <dbReference type="ARBA" id="ARBA00001936"/>
    </source>
</evidence>
<protein>
    <recommendedName>
        <fullName evidence="19">Riboflavin biosynthesis protein RibBA</fullName>
    </recommendedName>
    <domain>
        <recommendedName>
            <fullName evidence="19">3,4-dihydroxy-2-butanone 4-phosphate synthase</fullName>
            <shortName evidence="19">DHBP synthase</shortName>
            <ecNumber evidence="19">4.1.99.12</ecNumber>
        </recommendedName>
    </domain>
    <domain>
        <recommendedName>
            <fullName evidence="19">GTP cyclohydrolase-2</fullName>
            <ecNumber evidence="19">3.5.4.25</ecNumber>
        </recommendedName>
        <alternativeName>
            <fullName evidence="19">GTP cyclohydrolase II</fullName>
        </alternativeName>
    </domain>
</protein>
<dbReference type="NCBIfam" id="NF006806">
    <property type="entry name" value="PRK09319.1"/>
    <property type="match status" value="1"/>
</dbReference>
<keyword evidence="11 19" id="KW-0862">Zinc</keyword>
<dbReference type="InterPro" id="IPR036144">
    <property type="entry name" value="RibA-like_sf"/>
</dbReference>
<feature type="binding site" evidence="19">
    <location>
        <position position="282"/>
    </location>
    <ligand>
        <name>GTP</name>
        <dbReference type="ChEBI" id="CHEBI:37565"/>
    </ligand>
</feature>
<feature type="domain" description="GTP cyclohydrolase II" evidence="20">
    <location>
        <begin position="218"/>
        <end position="382"/>
    </location>
</feature>
<comment type="catalytic activity">
    <reaction evidence="18 19">
        <text>GTP + 4 H2O = 2,5-diamino-6-hydroxy-4-(5-phosphoribosylamino)-pyrimidine + formate + 2 phosphate + 3 H(+)</text>
        <dbReference type="Rhea" id="RHEA:23704"/>
        <dbReference type="ChEBI" id="CHEBI:15377"/>
        <dbReference type="ChEBI" id="CHEBI:15378"/>
        <dbReference type="ChEBI" id="CHEBI:15740"/>
        <dbReference type="ChEBI" id="CHEBI:37565"/>
        <dbReference type="ChEBI" id="CHEBI:43474"/>
        <dbReference type="ChEBI" id="CHEBI:58614"/>
        <dbReference type="EC" id="3.5.4.25"/>
    </reaction>
</comment>
<feature type="binding site" evidence="19">
    <location>
        <position position="326"/>
    </location>
    <ligand>
        <name>GTP</name>
        <dbReference type="ChEBI" id="CHEBI:37565"/>
    </ligand>
</feature>
<evidence type="ECO:0000256" key="15">
    <source>
        <dbReference type="ARBA" id="ARBA00023239"/>
    </source>
</evidence>
<dbReference type="FunFam" id="3.40.50.10990:FF:000001">
    <property type="entry name" value="Riboflavin biosynthesis protein RibBA"/>
    <property type="match status" value="1"/>
</dbReference>
<comment type="function">
    <text evidence="17 19">Catalyzes the conversion of GTP to 2,5-diamino-6-ribosylamino-4(3H)-pyrimidinone 5'-phosphate (DARP), formate and pyrophosphate.</text>
</comment>
<evidence type="ECO:0000256" key="5">
    <source>
        <dbReference type="ARBA" id="ARBA00004904"/>
    </source>
</evidence>
<evidence type="ECO:0000256" key="9">
    <source>
        <dbReference type="ARBA" id="ARBA00022741"/>
    </source>
</evidence>
<comment type="similarity">
    <text evidence="19">In the C-terminal section; belongs to the GTP cyclohydrolase II family.</text>
</comment>
<comment type="caution">
    <text evidence="21">The sequence shown here is derived from an EMBL/GenBank/DDBJ whole genome shotgun (WGS) entry which is preliminary data.</text>
</comment>
<dbReference type="GO" id="GO:0009231">
    <property type="term" value="P:riboflavin biosynthetic process"/>
    <property type="evidence" value="ECO:0007669"/>
    <property type="project" value="UniProtKB-UniRule"/>
</dbReference>
<dbReference type="EC" id="4.1.99.12" evidence="19"/>
<comment type="cofactor">
    <cofactor evidence="19">
        <name>Mg(2+)</name>
        <dbReference type="ChEBI" id="CHEBI:18420"/>
    </cofactor>
    <cofactor evidence="19">
        <name>Mn(2+)</name>
        <dbReference type="ChEBI" id="CHEBI:29035"/>
    </cofactor>
    <text evidence="19">Binds 2 divalent metal cations per subunit. Magnesium or manganese.</text>
</comment>
<dbReference type="InterPro" id="IPR000422">
    <property type="entry name" value="DHBP_synthase_RibB"/>
</dbReference>
<evidence type="ECO:0000256" key="13">
    <source>
        <dbReference type="ARBA" id="ARBA00023134"/>
    </source>
</evidence>
<evidence type="ECO:0000256" key="16">
    <source>
        <dbReference type="ARBA" id="ARBA00023268"/>
    </source>
</evidence>
<evidence type="ECO:0000259" key="20">
    <source>
        <dbReference type="Pfam" id="PF00925"/>
    </source>
</evidence>
<keyword evidence="7 19" id="KW-0686">Riboflavin biosynthesis</keyword>
<evidence type="ECO:0000256" key="12">
    <source>
        <dbReference type="ARBA" id="ARBA00022842"/>
    </source>
</evidence>
<keyword evidence="16 19" id="KW-0511">Multifunctional enzyme</keyword>
<dbReference type="NCBIfam" id="TIGR00506">
    <property type="entry name" value="ribB"/>
    <property type="match status" value="1"/>
</dbReference>
<dbReference type="SUPFAM" id="SSF55821">
    <property type="entry name" value="YrdC/RibB"/>
    <property type="match status" value="1"/>
</dbReference>
<feature type="binding site" evidence="19">
    <location>
        <position position="33"/>
    </location>
    <ligand>
        <name>Mg(2+)</name>
        <dbReference type="ChEBI" id="CHEBI:18420"/>
        <label>1</label>
    </ligand>
</feature>
<organism evidence="21 22">
    <name type="scientific">Cyanobacterium aponinum 0216</name>
    <dbReference type="NCBI Taxonomy" id="2676140"/>
    <lineage>
        <taxon>Bacteria</taxon>
        <taxon>Bacillati</taxon>
        <taxon>Cyanobacteriota</taxon>
        <taxon>Cyanophyceae</taxon>
        <taxon>Oscillatoriophycideae</taxon>
        <taxon>Chroococcales</taxon>
        <taxon>Geminocystaceae</taxon>
        <taxon>Cyanobacterium</taxon>
    </lineage>
</organism>
<evidence type="ECO:0000256" key="19">
    <source>
        <dbReference type="HAMAP-Rule" id="MF_01283"/>
    </source>
</evidence>
<dbReference type="InterPro" id="IPR032677">
    <property type="entry name" value="GTP_cyclohydro_II"/>
</dbReference>
<dbReference type="NCBIfam" id="NF006803">
    <property type="entry name" value="PRK09311.1"/>
    <property type="match status" value="1"/>
</dbReference>
<evidence type="ECO:0000256" key="14">
    <source>
        <dbReference type="ARBA" id="ARBA00023211"/>
    </source>
</evidence>
<comment type="catalytic activity">
    <reaction evidence="1 19">
        <text>D-ribulose 5-phosphate = (2S)-2-hydroxy-3-oxobutyl phosphate + formate + H(+)</text>
        <dbReference type="Rhea" id="RHEA:18457"/>
        <dbReference type="ChEBI" id="CHEBI:15378"/>
        <dbReference type="ChEBI" id="CHEBI:15740"/>
        <dbReference type="ChEBI" id="CHEBI:58121"/>
        <dbReference type="ChEBI" id="CHEBI:58830"/>
        <dbReference type="EC" id="4.1.99.12"/>
    </reaction>
</comment>
<comment type="cofactor">
    <cofactor evidence="19">
        <name>Zn(2+)</name>
        <dbReference type="ChEBI" id="CHEBI:29105"/>
    </cofactor>
    <text evidence="19">Binds 1 zinc ion per subunit.</text>
</comment>
<dbReference type="AlphaFoldDB" id="A0A844GN90"/>
<feature type="binding site" evidence="19">
    <location>
        <begin position="32"/>
        <end position="33"/>
    </location>
    <ligand>
        <name>D-ribulose 5-phosphate</name>
        <dbReference type="ChEBI" id="CHEBI:58121"/>
    </ligand>
</feature>
<dbReference type="GO" id="GO:0005525">
    <property type="term" value="F:GTP binding"/>
    <property type="evidence" value="ECO:0007669"/>
    <property type="project" value="UniProtKB-KW"/>
</dbReference>
<keyword evidence="15 19" id="KW-0456">Lyase</keyword>
<dbReference type="GO" id="GO:0000287">
    <property type="term" value="F:magnesium ion binding"/>
    <property type="evidence" value="ECO:0007669"/>
    <property type="project" value="UniProtKB-UniRule"/>
</dbReference>
<comment type="similarity">
    <text evidence="6 19">In the N-terminal section; belongs to the DHBP synthase family.</text>
</comment>
<evidence type="ECO:0000313" key="21">
    <source>
        <dbReference type="EMBL" id="MTF38064.1"/>
    </source>
</evidence>
<feature type="binding site" evidence="19">
    <location>
        <position position="171"/>
    </location>
    <ligand>
        <name>D-ribulose 5-phosphate</name>
        <dbReference type="ChEBI" id="CHEBI:58121"/>
    </ligand>
</feature>
<dbReference type="UniPathway" id="UPA00275">
    <property type="reaction ID" value="UER00399"/>
</dbReference>
<dbReference type="GO" id="GO:0003935">
    <property type="term" value="F:GTP cyclohydrolase II activity"/>
    <property type="evidence" value="ECO:0007669"/>
    <property type="project" value="UniProtKB-UniRule"/>
</dbReference>
<evidence type="ECO:0000256" key="18">
    <source>
        <dbReference type="ARBA" id="ARBA00049295"/>
    </source>
</evidence>
<feature type="site" description="Essential for DHBP synthase activity" evidence="19">
    <location>
        <position position="171"/>
    </location>
</feature>
<dbReference type="Proteomes" id="UP000437131">
    <property type="component" value="Unassembled WGS sequence"/>
</dbReference>
<dbReference type="PANTHER" id="PTHR21327:SF18">
    <property type="entry name" value="3,4-DIHYDROXY-2-BUTANONE 4-PHOSPHATE SYNTHASE"/>
    <property type="match status" value="1"/>
</dbReference>
<evidence type="ECO:0000256" key="7">
    <source>
        <dbReference type="ARBA" id="ARBA00022619"/>
    </source>
</evidence>
<evidence type="ECO:0000313" key="22">
    <source>
        <dbReference type="Proteomes" id="UP000437131"/>
    </source>
</evidence>
<dbReference type="CDD" id="cd00641">
    <property type="entry name" value="GTP_cyclohydro2"/>
    <property type="match status" value="1"/>
</dbReference>
<keyword evidence="13 19" id="KW-0342">GTP-binding</keyword>
<dbReference type="NCBIfam" id="TIGR00505">
    <property type="entry name" value="ribA"/>
    <property type="match status" value="1"/>
</dbReference>
<feature type="binding site" evidence="19">
    <location>
        <position position="37"/>
    </location>
    <ligand>
        <name>D-ribulose 5-phosphate</name>
        <dbReference type="ChEBI" id="CHEBI:58121"/>
    </ligand>
</feature>
<dbReference type="GO" id="GO:0005829">
    <property type="term" value="C:cytosol"/>
    <property type="evidence" value="ECO:0007669"/>
    <property type="project" value="TreeGrafter"/>
</dbReference>
<dbReference type="HAMAP" id="MF_01283">
    <property type="entry name" value="RibBA"/>
    <property type="match status" value="1"/>
</dbReference>
<dbReference type="Gene3D" id="3.40.50.10990">
    <property type="entry name" value="GTP cyclohydrolase II"/>
    <property type="match status" value="1"/>
</dbReference>